<keyword evidence="2" id="KW-0479">Metal-binding</keyword>
<evidence type="ECO:0000256" key="3">
    <source>
        <dbReference type="ARBA" id="ARBA00023004"/>
    </source>
</evidence>
<dbReference type="InterPro" id="IPR018506">
    <property type="entry name" value="Cyt_B5_heme-BS"/>
</dbReference>
<sequence length="274" mass="29125">MKKLTAVSLLIFWALVTALLTSGLVFYQNKQQAVEIPPEQQSASVVAPGALLSMREILTHNTAASCWLLVSGKVYDVTTYLDKHPGDASTILPTCGTDATQAYATKGRTSSPKSHSQNATEMLKAYYIGDFGQKPVAQNAATQKPTTATAQPTTSTAKPTTLSTTVTNPSVTLSIQEIAKHSTTDDCWMIVNGNVYNVTSYIPRHPGGVGAIRPYCGRDGTAAFEGLPHSMNAHQMLANYLVGAVGQQTTSQAIQQTTTPTPSASQKGDDDDDD</sequence>
<protein>
    <recommendedName>
        <fullName evidence="6">Cytochrome b5 heme-binding domain-containing protein</fullName>
    </recommendedName>
</protein>
<dbReference type="Gene3D" id="3.10.120.10">
    <property type="entry name" value="Cytochrome b5-like heme/steroid binding domain"/>
    <property type="match status" value="2"/>
</dbReference>
<dbReference type="InterPro" id="IPR001199">
    <property type="entry name" value="Cyt_B5-like_heme/steroid-bd"/>
</dbReference>
<dbReference type="PROSITE" id="PS50255">
    <property type="entry name" value="CYTOCHROME_B5_2"/>
    <property type="match status" value="2"/>
</dbReference>
<evidence type="ECO:0000313" key="7">
    <source>
        <dbReference type="EMBL" id="KKU90109.1"/>
    </source>
</evidence>
<dbReference type="GO" id="GO:0046872">
    <property type="term" value="F:metal ion binding"/>
    <property type="evidence" value="ECO:0007669"/>
    <property type="project" value="UniProtKB-KW"/>
</dbReference>
<feature type="domain" description="Cytochrome b5 heme-binding" evidence="6">
    <location>
        <begin position="170"/>
        <end position="246"/>
    </location>
</feature>
<dbReference type="GO" id="GO:0016020">
    <property type="term" value="C:membrane"/>
    <property type="evidence" value="ECO:0007669"/>
    <property type="project" value="TreeGrafter"/>
</dbReference>
<dbReference type="AlphaFoldDB" id="A0A0G1U7Q8"/>
<feature type="domain" description="Cytochrome b5 heme-binding" evidence="6">
    <location>
        <begin position="49"/>
        <end position="132"/>
    </location>
</feature>
<dbReference type="InterPro" id="IPR036400">
    <property type="entry name" value="Cyt_B5-like_heme/steroid_sf"/>
</dbReference>
<evidence type="ECO:0000256" key="4">
    <source>
        <dbReference type="ARBA" id="ARBA00038168"/>
    </source>
</evidence>
<dbReference type="PROSITE" id="PS00191">
    <property type="entry name" value="CYTOCHROME_B5_1"/>
    <property type="match status" value="1"/>
</dbReference>
<evidence type="ECO:0000313" key="8">
    <source>
        <dbReference type="Proteomes" id="UP000033882"/>
    </source>
</evidence>
<keyword evidence="3" id="KW-0408">Iron</keyword>
<dbReference type="EMBL" id="LCPB01000006">
    <property type="protein sequence ID" value="KKU90109.1"/>
    <property type="molecule type" value="Genomic_DNA"/>
</dbReference>
<dbReference type="SUPFAM" id="SSF55856">
    <property type="entry name" value="Cytochrome b5-like heme/steroid binding domain"/>
    <property type="match status" value="2"/>
</dbReference>
<dbReference type="PANTHER" id="PTHR19359:SF95">
    <property type="entry name" value="CYTOCHROME B5 TYPE B"/>
    <property type="match status" value="1"/>
</dbReference>
<dbReference type="InterPro" id="IPR050668">
    <property type="entry name" value="Cytochrome_b5"/>
</dbReference>
<feature type="compositionally biased region" description="Low complexity" evidence="5">
    <location>
        <begin position="251"/>
        <end position="266"/>
    </location>
</feature>
<proteinExistence type="inferred from homology"/>
<dbReference type="Proteomes" id="UP000033882">
    <property type="component" value="Unassembled WGS sequence"/>
</dbReference>
<dbReference type="GO" id="GO:0020037">
    <property type="term" value="F:heme binding"/>
    <property type="evidence" value="ECO:0007669"/>
    <property type="project" value="InterPro"/>
</dbReference>
<evidence type="ECO:0000256" key="1">
    <source>
        <dbReference type="ARBA" id="ARBA00022617"/>
    </source>
</evidence>
<comment type="similarity">
    <text evidence="4">Belongs to the cytochrome b5 family.</text>
</comment>
<evidence type="ECO:0000256" key="2">
    <source>
        <dbReference type="ARBA" id="ARBA00022723"/>
    </source>
</evidence>
<evidence type="ECO:0000256" key="5">
    <source>
        <dbReference type="SAM" id="MobiDB-lite"/>
    </source>
</evidence>
<feature type="region of interest" description="Disordered" evidence="5">
    <location>
        <begin position="251"/>
        <end position="274"/>
    </location>
</feature>
<accession>A0A0G1U7Q8</accession>
<feature type="region of interest" description="Disordered" evidence="5">
    <location>
        <begin position="139"/>
        <end position="163"/>
    </location>
</feature>
<dbReference type="Pfam" id="PF00173">
    <property type="entry name" value="Cyt-b5"/>
    <property type="match status" value="2"/>
</dbReference>
<evidence type="ECO:0000259" key="6">
    <source>
        <dbReference type="PROSITE" id="PS50255"/>
    </source>
</evidence>
<gene>
    <name evidence="7" type="ORF">UY19_C0006G0047</name>
</gene>
<comment type="caution">
    <text evidence="7">The sequence shown here is derived from an EMBL/GenBank/DDBJ whole genome shotgun (WGS) entry which is preliminary data.</text>
</comment>
<dbReference type="PANTHER" id="PTHR19359">
    <property type="entry name" value="CYTOCHROME B5"/>
    <property type="match status" value="1"/>
</dbReference>
<reference evidence="7 8" key="1">
    <citation type="journal article" date="2015" name="Nature">
        <title>rRNA introns, odd ribosomes, and small enigmatic genomes across a large radiation of phyla.</title>
        <authorList>
            <person name="Brown C.T."/>
            <person name="Hug L.A."/>
            <person name="Thomas B.C."/>
            <person name="Sharon I."/>
            <person name="Castelle C.J."/>
            <person name="Singh A."/>
            <person name="Wilkins M.J."/>
            <person name="Williams K.H."/>
            <person name="Banfield J.F."/>
        </authorList>
    </citation>
    <scope>NUCLEOTIDE SEQUENCE [LARGE SCALE GENOMIC DNA]</scope>
</reference>
<feature type="compositionally biased region" description="Low complexity" evidence="5">
    <location>
        <begin position="140"/>
        <end position="163"/>
    </location>
</feature>
<organism evidence="7 8">
    <name type="scientific">Candidatus Wolfebacteria bacterium GW2011_GWA2_47_9b</name>
    <dbReference type="NCBI Taxonomy" id="1619005"/>
    <lineage>
        <taxon>Bacteria</taxon>
        <taxon>Candidatus Wolfeibacteriota</taxon>
    </lineage>
</organism>
<name>A0A0G1U7Q8_9BACT</name>
<dbReference type="SMART" id="SM01117">
    <property type="entry name" value="Cyt-b5"/>
    <property type="match status" value="2"/>
</dbReference>
<dbReference type="PRINTS" id="PR00363">
    <property type="entry name" value="CYTOCHROMEB5"/>
</dbReference>
<keyword evidence="1" id="KW-0349">Heme</keyword>